<proteinExistence type="predicted"/>
<dbReference type="InterPro" id="IPR039420">
    <property type="entry name" value="WalR-like"/>
</dbReference>
<sequence length="306" mass="33262">MHARGEDLPDAAEGLGLAAEEIEAARDRLVRLRLLNPDTHTTVDAAAALARSLASSHRALDNLVEQHVMTASLARNYIGLGYVDSSDTRIEFHERKDGATVLQQRIDELAELSRYEVMGMHPPTAWSRENMIDADARSARAISRGVRVRSLNAQSMLTDPGMREHLRARAAIGVEVRAAPVIPARMLIYDRRIAIIQADPGDLSRGAVLIHGHNIVLTLAALYDYCWLLASEPEDVPGSADRTTLTAQQRAVLRLLATGAKDDAIARGLGVSTRTVTRLVGELTTMLGAGSRFQAGVRAARLGWLD</sequence>
<evidence type="ECO:0000313" key="5">
    <source>
        <dbReference type="EMBL" id="OUC83022.1"/>
    </source>
</evidence>
<evidence type="ECO:0000259" key="4">
    <source>
        <dbReference type="PROSITE" id="PS50043"/>
    </source>
</evidence>
<dbReference type="CDD" id="cd06170">
    <property type="entry name" value="LuxR_C_like"/>
    <property type="match status" value="1"/>
</dbReference>
<dbReference type="InterPro" id="IPR000792">
    <property type="entry name" value="Tscrpt_reg_LuxR_C"/>
</dbReference>
<dbReference type="PROSITE" id="PS50043">
    <property type="entry name" value="HTH_LUXR_2"/>
    <property type="match status" value="1"/>
</dbReference>
<organism evidence="5 6">
    <name type="scientific">Streptosporangium minutum</name>
    <dbReference type="NCBI Taxonomy" id="569862"/>
    <lineage>
        <taxon>Bacteria</taxon>
        <taxon>Bacillati</taxon>
        <taxon>Actinomycetota</taxon>
        <taxon>Actinomycetes</taxon>
        <taxon>Streptosporangiales</taxon>
        <taxon>Streptosporangiaceae</taxon>
        <taxon>Streptosporangium</taxon>
    </lineage>
</organism>
<dbReference type="AlphaFoldDB" id="A0A243QPB0"/>
<evidence type="ECO:0000256" key="2">
    <source>
        <dbReference type="ARBA" id="ARBA00023125"/>
    </source>
</evidence>
<dbReference type="SMART" id="SM00421">
    <property type="entry name" value="HTH_LUXR"/>
    <property type="match status" value="1"/>
</dbReference>
<comment type="caution">
    <text evidence="5">The sequence shown here is derived from an EMBL/GenBank/DDBJ whole genome shotgun (WGS) entry which is preliminary data.</text>
</comment>
<dbReference type="InterPro" id="IPR016032">
    <property type="entry name" value="Sig_transdc_resp-reg_C-effctor"/>
</dbReference>
<reference evidence="5 6" key="1">
    <citation type="submission" date="2017-05" db="EMBL/GenBank/DDBJ databases">
        <title>Biotechnological potential of actinobacteria isolated from South African environments.</title>
        <authorList>
            <person name="Le Roes-Hill M."/>
            <person name="Prins A."/>
            <person name="Durrell K.A."/>
        </authorList>
    </citation>
    <scope>NUCLEOTIDE SEQUENCE [LARGE SCALE GENOMIC DNA]</scope>
    <source>
        <strain evidence="5">M26</strain>
    </source>
</reference>
<evidence type="ECO:0000313" key="6">
    <source>
        <dbReference type="Proteomes" id="UP000194761"/>
    </source>
</evidence>
<dbReference type="SUPFAM" id="SSF46894">
    <property type="entry name" value="C-terminal effector domain of the bipartite response regulators"/>
    <property type="match status" value="1"/>
</dbReference>
<dbReference type="GO" id="GO:0003677">
    <property type="term" value="F:DNA binding"/>
    <property type="evidence" value="ECO:0007669"/>
    <property type="project" value="UniProtKB-KW"/>
</dbReference>
<dbReference type="PANTHER" id="PTHR43214">
    <property type="entry name" value="TWO-COMPONENT RESPONSE REGULATOR"/>
    <property type="match status" value="1"/>
</dbReference>
<keyword evidence="6" id="KW-1185">Reference proteome</keyword>
<keyword evidence="1" id="KW-0805">Transcription regulation</keyword>
<accession>A0A243QPB0</accession>
<gene>
    <name evidence="5" type="ORF">CA984_40945</name>
</gene>
<dbReference type="PANTHER" id="PTHR43214:SF24">
    <property type="entry name" value="TRANSCRIPTIONAL REGULATORY PROTEIN NARL-RELATED"/>
    <property type="match status" value="1"/>
</dbReference>
<feature type="domain" description="HTH luxR-type" evidence="4">
    <location>
        <begin position="238"/>
        <end position="303"/>
    </location>
</feature>
<dbReference type="Proteomes" id="UP000194761">
    <property type="component" value="Unassembled WGS sequence"/>
</dbReference>
<keyword evidence="2" id="KW-0238">DNA-binding</keyword>
<evidence type="ECO:0000256" key="1">
    <source>
        <dbReference type="ARBA" id="ARBA00023015"/>
    </source>
</evidence>
<evidence type="ECO:0000256" key="3">
    <source>
        <dbReference type="ARBA" id="ARBA00023163"/>
    </source>
</evidence>
<dbReference type="Pfam" id="PF00196">
    <property type="entry name" value="GerE"/>
    <property type="match status" value="1"/>
</dbReference>
<dbReference type="GO" id="GO:0006355">
    <property type="term" value="P:regulation of DNA-templated transcription"/>
    <property type="evidence" value="ECO:0007669"/>
    <property type="project" value="InterPro"/>
</dbReference>
<protein>
    <recommendedName>
        <fullName evidence="4">HTH luxR-type domain-containing protein</fullName>
    </recommendedName>
</protein>
<dbReference type="InterPro" id="IPR036388">
    <property type="entry name" value="WH-like_DNA-bd_sf"/>
</dbReference>
<dbReference type="Gene3D" id="1.10.10.10">
    <property type="entry name" value="Winged helix-like DNA-binding domain superfamily/Winged helix DNA-binding domain"/>
    <property type="match status" value="1"/>
</dbReference>
<name>A0A243QPB0_9ACTN</name>
<dbReference type="EMBL" id="NGFP01000351">
    <property type="protein sequence ID" value="OUC83022.1"/>
    <property type="molecule type" value="Genomic_DNA"/>
</dbReference>
<keyword evidence="3" id="KW-0804">Transcription</keyword>